<dbReference type="OrthoDB" id="9767754at2"/>
<dbReference type="eggNOG" id="COG4656">
    <property type="taxonomic scope" value="Bacteria"/>
</dbReference>
<feature type="binding site" evidence="8">
    <location>
        <position position="379"/>
    </location>
    <ligand>
        <name>[4Fe-4S] cluster</name>
        <dbReference type="ChEBI" id="CHEBI:49883"/>
        <label>2</label>
    </ligand>
</feature>
<dbReference type="GO" id="GO:0022900">
    <property type="term" value="P:electron transport chain"/>
    <property type="evidence" value="ECO:0007669"/>
    <property type="project" value="UniProtKB-UniRule"/>
</dbReference>
<evidence type="ECO:0000256" key="8">
    <source>
        <dbReference type="HAMAP-Rule" id="MF_00461"/>
    </source>
</evidence>
<dbReference type="RefSeq" id="WP_009204976.1">
    <property type="nucleotide sequence ID" value="NC_022357.1"/>
</dbReference>
<dbReference type="NCBIfam" id="TIGR01945">
    <property type="entry name" value="rnfC"/>
    <property type="match status" value="1"/>
</dbReference>
<accession>S6AHZ2</accession>
<dbReference type="Gene3D" id="3.30.70.20">
    <property type="match status" value="1"/>
</dbReference>
<keyword evidence="2 8" id="KW-0004">4Fe-4S</keyword>
<reference evidence="10 11" key="1">
    <citation type="journal article" date="2012" name="Appl. Environ. Microbiol.">
        <title>Draft genome sequence of a psychrotolerant sulfur-oxidizing bacterium, Sulfuricella denitrificans skB26, and proteomic insights into cold adaptation.</title>
        <authorList>
            <person name="Watanabe T."/>
            <person name="Kojima H."/>
            <person name="Fukui M."/>
        </authorList>
    </citation>
    <scope>NUCLEOTIDE SEQUENCE [LARGE SCALE GENOMIC DNA]</scope>
    <source>
        <strain evidence="11">skB26</strain>
    </source>
</reference>
<keyword evidence="8" id="KW-1278">Translocase</keyword>
<comment type="similarity">
    <text evidence="8">Belongs to the 4Fe4S bacterial-type ferredoxin family. RnfC subfamily.</text>
</comment>
<dbReference type="NCBIfam" id="NF003454">
    <property type="entry name" value="PRK05035.1"/>
    <property type="match status" value="1"/>
</dbReference>
<keyword evidence="8" id="KW-0472">Membrane</keyword>
<protein>
    <recommendedName>
        <fullName evidence="8">Ion-translocating oxidoreductase complex subunit C</fullName>
        <ecNumber evidence="8">7.-.-.-</ecNumber>
    </recommendedName>
    <alternativeName>
        <fullName evidence="8">Rnf electron transport complex subunit C</fullName>
    </alternativeName>
</protein>
<feature type="domain" description="4Fe-4S ferredoxin-type" evidence="9">
    <location>
        <begin position="357"/>
        <end position="389"/>
    </location>
</feature>
<evidence type="ECO:0000256" key="6">
    <source>
        <dbReference type="ARBA" id="ARBA00023004"/>
    </source>
</evidence>
<dbReference type="InterPro" id="IPR017896">
    <property type="entry name" value="4Fe4S_Fe-S-bd"/>
</dbReference>
<dbReference type="SUPFAM" id="SSF46548">
    <property type="entry name" value="alpha-helical ferredoxin"/>
    <property type="match status" value="1"/>
</dbReference>
<comment type="subunit">
    <text evidence="8">The complex is composed of six subunits: RnfA, RnfB, RnfC, RnfD, RnfE and RnfG.</text>
</comment>
<dbReference type="GO" id="GO:0009055">
    <property type="term" value="F:electron transfer activity"/>
    <property type="evidence" value="ECO:0007669"/>
    <property type="project" value="InterPro"/>
</dbReference>
<evidence type="ECO:0000256" key="3">
    <source>
        <dbReference type="ARBA" id="ARBA00022723"/>
    </source>
</evidence>
<evidence type="ECO:0000256" key="5">
    <source>
        <dbReference type="ARBA" id="ARBA00022982"/>
    </source>
</evidence>
<dbReference type="InterPro" id="IPR010208">
    <property type="entry name" value="Ion_transpt_RnfC/RsxC"/>
</dbReference>
<keyword evidence="8" id="KW-0997">Cell inner membrane</keyword>
<name>S6AHZ2_SULDS</name>
<evidence type="ECO:0000256" key="1">
    <source>
        <dbReference type="ARBA" id="ARBA00022448"/>
    </source>
</evidence>
<dbReference type="Pfam" id="PF13375">
    <property type="entry name" value="RnfC_N"/>
    <property type="match status" value="1"/>
</dbReference>
<dbReference type="InterPro" id="IPR017900">
    <property type="entry name" value="4Fe4S_Fe_S_CS"/>
</dbReference>
<dbReference type="GO" id="GO:0005886">
    <property type="term" value="C:plasma membrane"/>
    <property type="evidence" value="ECO:0007669"/>
    <property type="project" value="UniProtKB-SubCell"/>
</dbReference>
<dbReference type="KEGG" id="sdr:SCD_n01970"/>
<dbReference type="Gene3D" id="3.10.20.600">
    <property type="match status" value="1"/>
</dbReference>
<evidence type="ECO:0000256" key="2">
    <source>
        <dbReference type="ARBA" id="ARBA00022485"/>
    </source>
</evidence>
<proteinExistence type="inferred from homology"/>
<dbReference type="EC" id="7.-.-.-" evidence="8"/>
<keyword evidence="3 8" id="KW-0479">Metal-binding</keyword>
<feature type="binding site" evidence="8">
    <location>
        <position position="369"/>
    </location>
    <ligand>
        <name>[4Fe-4S] cluster</name>
        <dbReference type="ChEBI" id="CHEBI:49883"/>
        <label>1</label>
    </ligand>
</feature>
<dbReference type="Pfam" id="PF10531">
    <property type="entry name" value="SLBB"/>
    <property type="match status" value="1"/>
</dbReference>
<dbReference type="GO" id="GO:0046872">
    <property type="term" value="F:metal ion binding"/>
    <property type="evidence" value="ECO:0007669"/>
    <property type="project" value="UniProtKB-KW"/>
</dbReference>
<dbReference type="InterPro" id="IPR011538">
    <property type="entry name" value="Nuo51_FMN-bd"/>
</dbReference>
<keyword evidence="4 8" id="KW-0677">Repeat</keyword>
<dbReference type="Proteomes" id="UP000015559">
    <property type="component" value="Chromosome"/>
</dbReference>
<keyword evidence="11" id="KW-1185">Reference proteome</keyword>
<dbReference type="SUPFAM" id="SSF142019">
    <property type="entry name" value="Nqo1 FMN-binding domain-like"/>
    <property type="match status" value="1"/>
</dbReference>
<comment type="function">
    <text evidence="8">Part of a membrane-bound complex that couples electron transfer with translocation of ions across the membrane.</text>
</comment>
<organism evidence="10 11">
    <name type="scientific">Sulfuricella denitrificans (strain DSM 22764 / NBRC 105220 / skB26)</name>
    <dbReference type="NCBI Taxonomy" id="1163617"/>
    <lineage>
        <taxon>Bacteria</taxon>
        <taxon>Pseudomonadati</taxon>
        <taxon>Pseudomonadota</taxon>
        <taxon>Betaproteobacteria</taxon>
        <taxon>Nitrosomonadales</taxon>
        <taxon>Sulfuricellaceae</taxon>
        <taxon>Sulfuricella</taxon>
    </lineage>
</organism>
<dbReference type="AlphaFoldDB" id="S6AHZ2"/>
<dbReference type="HOGENOM" id="CLU_010808_6_0_4"/>
<evidence type="ECO:0000259" key="9">
    <source>
        <dbReference type="PROSITE" id="PS51379"/>
    </source>
</evidence>
<dbReference type="InterPro" id="IPR037225">
    <property type="entry name" value="Nuo51_FMN-bd_sf"/>
</dbReference>
<dbReference type="STRING" id="1163617.SCD_n01970"/>
<feature type="binding site" evidence="8">
    <location>
        <position position="372"/>
    </location>
    <ligand>
        <name>[4Fe-4S] cluster</name>
        <dbReference type="ChEBI" id="CHEBI:49883"/>
        <label>1</label>
    </ligand>
</feature>
<dbReference type="Pfam" id="PF01512">
    <property type="entry name" value="Complex1_51K"/>
    <property type="match status" value="1"/>
</dbReference>
<comment type="cofactor">
    <cofactor evidence="8">
        <name>[4Fe-4S] cluster</name>
        <dbReference type="ChEBI" id="CHEBI:49883"/>
    </cofactor>
    <text evidence="8">Binds 2 [4Fe-4S] clusters per subunit.</text>
</comment>
<evidence type="ECO:0000313" key="10">
    <source>
        <dbReference type="EMBL" id="BAN35781.1"/>
    </source>
</evidence>
<dbReference type="Pfam" id="PF12838">
    <property type="entry name" value="Fer4_7"/>
    <property type="match status" value="1"/>
</dbReference>
<evidence type="ECO:0000313" key="11">
    <source>
        <dbReference type="Proteomes" id="UP000015559"/>
    </source>
</evidence>
<feature type="binding site" evidence="8">
    <location>
        <position position="375"/>
    </location>
    <ligand>
        <name>[4Fe-4S] cluster</name>
        <dbReference type="ChEBI" id="CHEBI:49883"/>
        <label>1</label>
    </ligand>
</feature>
<dbReference type="EMBL" id="AP013066">
    <property type="protein sequence ID" value="BAN35781.1"/>
    <property type="molecule type" value="Genomic_DNA"/>
</dbReference>
<feature type="binding site" evidence="8">
    <location>
        <position position="414"/>
    </location>
    <ligand>
        <name>[4Fe-4S] cluster</name>
        <dbReference type="ChEBI" id="CHEBI:49883"/>
        <label>2</label>
    </ligand>
</feature>
<evidence type="ECO:0000256" key="4">
    <source>
        <dbReference type="ARBA" id="ARBA00022737"/>
    </source>
</evidence>
<gene>
    <name evidence="8" type="primary">rnfC</name>
    <name evidence="10" type="ORF">SCD_n01970</name>
</gene>
<dbReference type="PANTHER" id="PTHR43034:SF2">
    <property type="entry name" value="ION-TRANSLOCATING OXIDOREDUCTASE COMPLEX SUBUNIT C"/>
    <property type="match status" value="1"/>
</dbReference>
<feature type="binding site" evidence="8">
    <location>
        <position position="408"/>
    </location>
    <ligand>
        <name>[4Fe-4S] cluster</name>
        <dbReference type="ChEBI" id="CHEBI:49883"/>
        <label>2</label>
    </ligand>
</feature>
<keyword evidence="8" id="KW-1003">Cell membrane</keyword>
<feature type="domain" description="4Fe-4S ferredoxin-type" evidence="9">
    <location>
        <begin position="399"/>
        <end position="428"/>
    </location>
</feature>
<dbReference type="GO" id="GO:0051539">
    <property type="term" value="F:4 iron, 4 sulfur cluster binding"/>
    <property type="evidence" value="ECO:0007669"/>
    <property type="project" value="UniProtKB-KW"/>
</dbReference>
<dbReference type="PANTHER" id="PTHR43034">
    <property type="entry name" value="ION-TRANSLOCATING OXIDOREDUCTASE COMPLEX SUBUNIT C"/>
    <property type="match status" value="1"/>
</dbReference>
<feature type="binding site" evidence="8">
    <location>
        <position position="418"/>
    </location>
    <ligand>
        <name>[4Fe-4S] cluster</name>
        <dbReference type="ChEBI" id="CHEBI:49883"/>
        <label>1</label>
    </ligand>
</feature>
<feature type="binding site" evidence="8">
    <location>
        <position position="411"/>
    </location>
    <ligand>
        <name>[4Fe-4S] cluster</name>
        <dbReference type="ChEBI" id="CHEBI:49883"/>
        <label>2</label>
    </ligand>
</feature>
<dbReference type="HAMAP" id="MF_00461">
    <property type="entry name" value="RsxC_RnfC"/>
    <property type="match status" value="1"/>
</dbReference>
<keyword evidence="7 8" id="KW-0411">Iron-sulfur</keyword>
<evidence type="ECO:0000256" key="7">
    <source>
        <dbReference type="ARBA" id="ARBA00023014"/>
    </source>
</evidence>
<dbReference type="InterPro" id="IPR019554">
    <property type="entry name" value="Soluble_ligand-bd"/>
</dbReference>
<sequence length="491" mass="51922">MKLFPIRGGIHPDYRKELSSEKAIVALPMPAALYIPLQQHIGAPAEVLVNEGDPVKKGQMIARSGGTVSAPQHAPTSGRIKAITAIAAPHPSGLAQTTIILEPDGKDEWGELPEPIADPFTADTHTINERVAASGIVGMGGAAFPSAIKLNLGTQKKLEILLLNGAECEPYLTCDDRVMREYADEIIDGARIMAHALGVPRVVIAIEQNKPQAIDAMTRAASTFSEVEVVGVPVQYPMGSERHLVQAITGRETPAKKLTADIGVVVHNVATARAVHHAVRFGRPLISRVVTVSGNAVREPNNIEVPIGARVADLIAFCGGFAVEPESLINGGPLMGQPLPGLDVPVIKGMSGILALTAAEINQQPASACIRCGNCVTICPCGLVPVEMAAFIRKDNFKVAAQLGVMDCVSCGSCSWLCPSHIPLVHYFNYAKGMINAQDRERRKIEQTRILAEAHTLRVEKAAADKAATLAAKKAQAAAAAAAKEKDETPA</sequence>
<comment type="subcellular location">
    <subcellularLocation>
        <location evidence="8">Cell inner membrane</location>
        <topology evidence="8">Peripheral membrane protein</topology>
    </subcellularLocation>
</comment>
<dbReference type="InterPro" id="IPR026902">
    <property type="entry name" value="RnfC_N"/>
</dbReference>
<dbReference type="Gene3D" id="3.40.50.11540">
    <property type="entry name" value="NADH-ubiquinone oxidoreductase 51kDa subunit"/>
    <property type="match status" value="1"/>
</dbReference>
<dbReference type="PROSITE" id="PS51379">
    <property type="entry name" value="4FE4S_FER_2"/>
    <property type="match status" value="2"/>
</dbReference>
<keyword evidence="5 8" id="KW-0249">Electron transport</keyword>
<keyword evidence="1 8" id="KW-0813">Transport</keyword>
<dbReference type="PROSITE" id="PS00198">
    <property type="entry name" value="4FE4S_FER_1"/>
    <property type="match status" value="2"/>
</dbReference>
<keyword evidence="6 8" id="KW-0408">Iron</keyword>